<dbReference type="Proteomes" id="UP001056291">
    <property type="component" value="Chromosome"/>
</dbReference>
<keyword evidence="2" id="KW-0479">Metal-binding</keyword>
<dbReference type="Pfam" id="PF22643">
    <property type="entry name" value="NagA_N"/>
    <property type="match status" value="1"/>
</dbReference>
<dbReference type="Gene3D" id="2.30.40.10">
    <property type="entry name" value="Urease, subunit C, domain 1"/>
    <property type="match status" value="1"/>
</dbReference>
<evidence type="ECO:0000256" key="5">
    <source>
        <dbReference type="PIRNR" id="PIRNR038994"/>
    </source>
</evidence>
<keyword evidence="4 5" id="KW-0119">Carbohydrate metabolism</keyword>
<evidence type="ECO:0000256" key="2">
    <source>
        <dbReference type="ARBA" id="ARBA00022723"/>
    </source>
</evidence>
<name>A0ABY4W8P2_9PROT</name>
<dbReference type="PANTHER" id="PTHR11113:SF14">
    <property type="entry name" value="N-ACETYLGLUCOSAMINE-6-PHOSPHATE DEACETYLASE"/>
    <property type="match status" value="1"/>
</dbReference>
<dbReference type="Gene3D" id="3.20.20.140">
    <property type="entry name" value="Metal-dependent hydrolases"/>
    <property type="match status" value="1"/>
</dbReference>
<dbReference type="CDD" id="cd00854">
    <property type="entry name" value="NagA"/>
    <property type="match status" value="1"/>
</dbReference>
<dbReference type="EMBL" id="CP098747">
    <property type="protein sequence ID" value="USG63149.1"/>
    <property type="molecule type" value="Genomic_DNA"/>
</dbReference>
<dbReference type="NCBIfam" id="TIGR00221">
    <property type="entry name" value="nagA"/>
    <property type="match status" value="1"/>
</dbReference>
<dbReference type="InterPro" id="IPR006680">
    <property type="entry name" value="Amidohydro-rel"/>
</dbReference>
<evidence type="ECO:0000256" key="1">
    <source>
        <dbReference type="ARBA" id="ARBA00010716"/>
    </source>
</evidence>
<reference evidence="7" key="1">
    <citation type="submission" date="2022-06" db="EMBL/GenBank/DDBJ databases">
        <title>Sneathiella actinostolidae sp. nov., isolated from a sea anemonein the Western Pacific Ocean.</title>
        <authorList>
            <person name="Wei M.J."/>
        </authorList>
    </citation>
    <scope>NUCLEOTIDE SEQUENCE</scope>
    <source>
        <strain evidence="7">PHK-P5</strain>
    </source>
</reference>
<keyword evidence="8" id="KW-1185">Reference proteome</keyword>
<sequence length="377" mass="39996">MFALSNGKIYAGDTWLENHSVLVDNGKIVKICNVEDIPSSCPVDDLEGGFLVPGFVDVQVNGGGGVLLNNSPDKSSIVTVAAAHRKFGTTSLAPTFITDEKTKMQEMAGAVETALMENSPGIKGIHFEGPFLNIERKGVHDAKFIRLMDDCFLKLIADHDLGQVIVTLAPEKVTLDYIRTLVEAGAIVCAGHTNATYDQTQAAMDAGLTGFTHLHNAMPAMQSRKPGVIGAALENQDCFCGVIADGHHVHWATLGTTLAAKGADRIMLVTDAMSSVGTDETEFMLGDQRIDVRDGKCVTAEGVLAGSALDMATAVRNVSRLPGQSLLSAVKMASTTPATFLGLNDKIGKIQSGFDADLVLLNKEVEAVRTWIAGEQV</sequence>
<comment type="similarity">
    <text evidence="1 5">Belongs to the metallo-dependent hydrolases superfamily. NagA family.</text>
</comment>
<dbReference type="SUPFAM" id="SSF51338">
    <property type="entry name" value="Composite domain of metallo-dependent hydrolases"/>
    <property type="match status" value="1"/>
</dbReference>
<dbReference type="RefSeq" id="WP_251937771.1">
    <property type="nucleotide sequence ID" value="NZ_CP098747.1"/>
</dbReference>
<dbReference type="PIRSF" id="PIRSF038994">
    <property type="entry name" value="NagA"/>
    <property type="match status" value="1"/>
</dbReference>
<evidence type="ECO:0000313" key="7">
    <source>
        <dbReference type="EMBL" id="USG63149.1"/>
    </source>
</evidence>
<organism evidence="7 8">
    <name type="scientific">Sneathiella marina</name>
    <dbReference type="NCBI Taxonomy" id="2950108"/>
    <lineage>
        <taxon>Bacteria</taxon>
        <taxon>Pseudomonadati</taxon>
        <taxon>Pseudomonadota</taxon>
        <taxon>Alphaproteobacteria</taxon>
        <taxon>Sneathiellales</taxon>
        <taxon>Sneathiellaceae</taxon>
        <taxon>Sneathiella</taxon>
    </lineage>
</organism>
<protein>
    <submittedName>
        <fullName evidence="7">N-acetylglucosamine-6-phosphate deacetylase</fullName>
        <ecNumber evidence="7">3.5.1.25</ecNumber>
    </submittedName>
</protein>
<dbReference type="InterPro" id="IPR011059">
    <property type="entry name" value="Metal-dep_hydrolase_composite"/>
</dbReference>
<evidence type="ECO:0000313" key="8">
    <source>
        <dbReference type="Proteomes" id="UP001056291"/>
    </source>
</evidence>
<dbReference type="GO" id="GO:0008448">
    <property type="term" value="F:N-acetylglucosamine-6-phosphate deacetylase activity"/>
    <property type="evidence" value="ECO:0007669"/>
    <property type="project" value="UniProtKB-EC"/>
</dbReference>
<dbReference type="SUPFAM" id="SSF51556">
    <property type="entry name" value="Metallo-dependent hydrolases"/>
    <property type="match status" value="1"/>
</dbReference>
<evidence type="ECO:0000259" key="6">
    <source>
        <dbReference type="Pfam" id="PF01979"/>
    </source>
</evidence>
<dbReference type="EC" id="3.5.1.25" evidence="7"/>
<feature type="domain" description="Amidohydrolase-related" evidence="6">
    <location>
        <begin position="50"/>
        <end position="377"/>
    </location>
</feature>
<evidence type="ECO:0000256" key="4">
    <source>
        <dbReference type="ARBA" id="ARBA00023277"/>
    </source>
</evidence>
<accession>A0ABY4W8P2</accession>
<dbReference type="PANTHER" id="PTHR11113">
    <property type="entry name" value="N-ACETYLGLUCOSAMINE-6-PHOSPHATE DEACETYLASE"/>
    <property type="match status" value="1"/>
</dbReference>
<dbReference type="InterPro" id="IPR032466">
    <property type="entry name" value="Metal_Hydrolase"/>
</dbReference>
<evidence type="ECO:0000256" key="3">
    <source>
        <dbReference type="ARBA" id="ARBA00022801"/>
    </source>
</evidence>
<dbReference type="InterPro" id="IPR003764">
    <property type="entry name" value="GlcNAc_6-P_deAcase"/>
</dbReference>
<gene>
    <name evidence="7" type="primary">nagA</name>
    <name evidence="7" type="ORF">NBZ79_09190</name>
</gene>
<proteinExistence type="inferred from homology"/>
<keyword evidence="3 5" id="KW-0378">Hydrolase</keyword>
<dbReference type="Pfam" id="PF01979">
    <property type="entry name" value="Amidohydro_1"/>
    <property type="match status" value="1"/>
</dbReference>